<dbReference type="Pfam" id="PF00394">
    <property type="entry name" value="Cu-oxidase"/>
    <property type="match status" value="1"/>
</dbReference>
<sequence>MAYTSLSKALAAATLAFSSFSLVSAGCQSTHVPFVIEATWGPTDPTKAISRDALLVNGSFPGPPLNLKVGETVDFTVINNTPDVTGIHFHGIRQLGTPEADGVPGVSQTVIKSGETYTYTWTAEDSGTYFYHAHYKGQMMDGLYGAIIIAPADDAETPFSQIGDVPTLKKAAGQVETVFASDWSRYTFAEFFAIEKAANKDTACTDSIILNGQGSVYCPSIEFLTANAAPQTPALLNGTSLTAKGCIPASNPLLQGRFPLNAGALPPDVYDVCTPYQGTNYTYTVDAKDGYAAMSFVNPGGFAILQVAIDSHKLIVYEINGNYIVPQWVDEITVGNGDRISFFVKLDQAPADYTIRVANAGVNQVVSGFGHLSYKGSAGVANTAGVINYGGQNTTLITPLNRALAAPYPAVSVAATSDLTYVLDITNDPSQPTDAWAWTLSGSQGYDQNRDDAAPPLLFQDPATIPDSELILKTKYGQWVDLIIRISGPLAQPHPIHKHANKFFAIGGGPGDFNFTTVADAQAAGLPFNLVNPPFVDGFTNPPAIGTGAWMVFRYHVDTPGAWLLHCHIQTHFSGGMAVAILDAIDQFPQFPSGGNGSESCKGNGNSGSGSGSGNGNGNSGSTGGSSGNQGSGGNSNQYTPSGSGSGSVETTVSGPTTVWSSSVADYTGSPSKTGAPVATFTGAASATHALGYSAGLIAMLAAMVV</sequence>
<feature type="chain" id="PRO_5019375297" description="Multicopper oxidase" evidence="8">
    <location>
        <begin position="26"/>
        <end position="706"/>
    </location>
</feature>
<name>A0A438N942_EXOME</name>
<feature type="domain" description="Plastocyanin-like" evidence="9">
    <location>
        <begin position="205"/>
        <end position="374"/>
    </location>
</feature>
<organism evidence="12 13">
    <name type="scientific">Exophiala mesophila</name>
    <name type="common">Black yeast-like fungus</name>
    <dbReference type="NCBI Taxonomy" id="212818"/>
    <lineage>
        <taxon>Eukaryota</taxon>
        <taxon>Fungi</taxon>
        <taxon>Dikarya</taxon>
        <taxon>Ascomycota</taxon>
        <taxon>Pezizomycotina</taxon>
        <taxon>Eurotiomycetes</taxon>
        <taxon>Chaetothyriomycetidae</taxon>
        <taxon>Chaetothyriales</taxon>
        <taxon>Herpotrichiellaceae</taxon>
        <taxon>Exophiala</taxon>
    </lineage>
</organism>
<evidence type="ECO:0000256" key="2">
    <source>
        <dbReference type="ARBA" id="ARBA00022723"/>
    </source>
</evidence>
<comment type="caution">
    <text evidence="12">The sequence shown here is derived from an EMBL/GenBank/DDBJ whole genome shotgun (WGS) entry which is preliminary data.</text>
</comment>
<feature type="signal peptide" evidence="8">
    <location>
        <begin position="1"/>
        <end position="25"/>
    </location>
</feature>
<dbReference type="CDD" id="cd13850">
    <property type="entry name" value="CuRO_1_Abr2_like"/>
    <property type="match status" value="1"/>
</dbReference>
<evidence type="ECO:0000256" key="1">
    <source>
        <dbReference type="ARBA" id="ARBA00010609"/>
    </source>
</evidence>
<dbReference type="AlphaFoldDB" id="A0A438N942"/>
<dbReference type="VEuPathDB" id="FungiDB:PV10_01038"/>
<keyword evidence="5" id="KW-0186">Copper</keyword>
<evidence type="ECO:0008006" key="14">
    <source>
        <dbReference type="Google" id="ProtNLM"/>
    </source>
</evidence>
<dbReference type="CDD" id="cd13898">
    <property type="entry name" value="CuRO_3_Abr2_like"/>
    <property type="match status" value="1"/>
</dbReference>
<keyword evidence="3 8" id="KW-0732">Signal</keyword>
<dbReference type="Proteomes" id="UP000288859">
    <property type="component" value="Unassembled WGS sequence"/>
</dbReference>
<evidence type="ECO:0000256" key="6">
    <source>
        <dbReference type="ARBA" id="ARBA00023180"/>
    </source>
</evidence>
<dbReference type="PROSITE" id="PS00079">
    <property type="entry name" value="MULTICOPPER_OXIDASE1"/>
    <property type="match status" value="1"/>
</dbReference>
<dbReference type="InterPro" id="IPR045087">
    <property type="entry name" value="Cu-oxidase_fam"/>
</dbReference>
<dbReference type="InterPro" id="IPR011706">
    <property type="entry name" value="Cu-oxidase_C"/>
</dbReference>
<evidence type="ECO:0000256" key="3">
    <source>
        <dbReference type="ARBA" id="ARBA00022729"/>
    </source>
</evidence>
<accession>A0A438N942</accession>
<evidence type="ECO:0000259" key="9">
    <source>
        <dbReference type="Pfam" id="PF00394"/>
    </source>
</evidence>
<dbReference type="GO" id="GO:0016491">
    <property type="term" value="F:oxidoreductase activity"/>
    <property type="evidence" value="ECO:0007669"/>
    <property type="project" value="UniProtKB-KW"/>
</dbReference>
<dbReference type="Pfam" id="PF07732">
    <property type="entry name" value="Cu-oxidase_3"/>
    <property type="match status" value="1"/>
</dbReference>
<evidence type="ECO:0000256" key="5">
    <source>
        <dbReference type="ARBA" id="ARBA00023008"/>
    </source>
</evidence>
<feature type="domain" description="Plastocyanin-like" evidence="10">
    <location>
        <begin position="456"/>
        <end position="583"/>
    </location>
</feature>
<evidence type="ECO:0000256" key="4">
    <source>
        <dbReference type="ARBA" id="ARBA00023002"/>
    </source>
</evidence>
<dbReference type="PROSITE" id="PS00080">
    <property type="entry name" value="MULTICOPPER_OXIDASE2"/>
    <property type="match status" value="1"/>
</dbReference>
<keyword evidence="6" id="KW-0325">Glycoprotein</keyword>
<comment type="similarity">
    <text evidence="1">Belongs to the multicopper oxidase family.</text>
</comment>
<dbReference type="Pfam" id="PF07731">
    <property type="entry name" value="Cu-oxidase_2"/>
    <property type="match status" value="1"/>
</dbReference>
<reference evidence="12 13" key="1">
    <citation type="submission" date="2017-03" db="EMBL/GenBank/DDBJ databases">
        <title>Genomes of endolithic fungi from Antarctica.</title>
        <authorList>
            <person name="Coleine C."/>
            <person name="Masonjones S."/>
            <person name="Stajich J.E."/>
        </authorList>
    </citation>
    <scope>NUCLEOTIDE SEQUENCE [LARGE SCALE GENOMIC DNA]</scope>
    <source>
        <strain evidence="12 13">CCFEE 6314</strain>
    </source>
</reference>
<keyword evidence="4" id="KW-0560">Oxidoreductase</keyword>
<dbReference type="SUPFAM" id="SSF49503">
    <property type="entry name" value="Cupredoxins"/>
    <property type="match status" value="3"/>
</dbReference>
<dbReference type="InterPro" id="IPR008972">
    <property type="entry name" value="Cupredoxin"/>
</dbReference>
<dbReference type="OrthoDB" id="2121828at2759"/>
<evidence type="ECO:0000313" key="12">
    <source>
        <dbReference type="EMBL" id="RVX72098.1"/>
    </source>
</evidence>
<keyword evidence="2" id="KW-0479">Metal-binding</keyword>
<dbReference type="PANTHER" id="PTHR11709">
    <property type="entry name" value="MULTI-COPPER OXIDASE"/>
    <property type="match status" value="1"/>
</dbReference>
<feature type="domain" description="Plastocyanin-like" evidence="11">
    <location>
        <begin position="39"/>
        <end position="152"/>
    </location>
</feature>
<evidence type="ECO:0000259" key="11">
    <source>
        <dbReference type="Pfam" id="PF07732"/>
    </source>
</evidence>
<evidence type="ECO:0000313" key="13">
    <source>
        <dbReference type="Proteomes" id="UP000288859"/>
    </source>
</evidence>
<dbReference type="InterPro" id="IPR033138">
    <property type="entry name" value="Cu_oxidase_CS"/>
</dbReference>
<feature type="compositionally biased region" description="Low complexity" evidence="7">
    <location>
        <begin position="635"/>
        <end position="655"/>
    </location>
</feature>
<feature type="region of interest" description="Disordered" evidence="7">
    <location>
        <begin position="593"/>
        <end position="655"/>
    </location>
</feature>
<gene>
    <name evidence="12" type="ORF">B0A52_04696</name>
</gene>
<evidence type="ECO:0000259" key="10">
    <source>
        <dbReference type="Pfam" id="PF07731"/>
    </source>
</evidence>
<dbReference type="InterPro" id="IPR011707">
    <property type="entry name" value="Cu-oxidase-like_N"/>
</dbReference>
<protein>
    <recommendedName>
        <fullName evidence="14">Multicopper oxidase</fullName>
    </recommendedName>
</protein>
<dbReference type="GO" id="GO:0005507">
    <property type="term" value="F:copper ion binding"/>
    <property type="evidence" value="ECO:0007669"/>
    <property type="project" value="InterPro"/>
</dbReference>
<proteinExistence type="inferred from homology"/>
<dbReference type="Gene3D" id="2.60.40.420">
    <property type="entry name" value="Cupredoxins - blue copper proteins"/>
    <property type="match status" value="3"/>
</dbReference>
<dbReference type="InterPro" id="IPR001117">
    <property type="entry name" value="Cu-oxidase_2nd"/>
</dbReference>
<dbReference type="PANTHER" id="PTHR11709:SF488">
    <property type="entry name" value="LACCASE-RELATED"/>
    <property type="match status" value="1"/>
</dbReference>
<evidence type="ECO:0000256" key="8">
    <source>
        <dbReference type="SAM" id="SignalP"/>
    </source>
</evidence>
<evidence type="ECO:0000256" key="7">
    <source>
        <dbReference type="SAM" id="MobiDB-lite"/>
    </source>
</evidence>
<dbReference type="InterPro" id="IPR002355">
    <property type="entry name" value="Cu_oxidase_Cu_BS"/>
</dbReference>
<feature type="compositionally biased region" description="Gly residues" evidence="7">
    <location>
        <begin position="605"/>
        <end position="634"/>
    </location>
</feature>
<dbReference type="EMBL" id="NAJM01000014">
    <property type="protein sequence ID" value="RVX72098.1"/>
    <property type="molecule type" value="Genomic_DNA"/>
</dbReference>